<protein>
    <recommendedName>
        <fullName evidence="7">Mucoidy inhibitor A</fullName>
    </recommendedName>
</protein>
<keyword evidence="1" id="KW-0175">Coiled coil</keyword>
<accession>A0AAW0CWX6</accession>
<dbReference type="PANTHER" id="PTHR31005:SF8">
    <property type="entry name" value="DUF4139 DOMAIN-CONTAINING PROTEIN"/>
    <property type="match status" value="1"/>
</dbReference>
<dbReference type="PANTHER" id="PTHR31005">
    <property type="entry name" value="DUF4139 DOMAIN-CONTAINING PROTEIN"/>
    <property type="match status" value="1"/>
</dbReference>
<sequence length="619" mass="66910">MSESEINTVSLPPSDSKILGVSLYRNRAEITRLYKLKVKKGQNHVKINWLPWDMDTESLRVEGRGKATIQDVNLSVNPPESESGSTTTLDELESKKTRIEKALERCKKSIASLETFLGTVSAQHTKSGDLVSVMKDYDTSAGELDEKLLGLQQQLKDVEKEIQVERKKVAPKAPYERGRHASIGVVAEEDSDVELILLYAVTGATWKAGYDIRVDTDGSEKPVKLIYKAIVSQATTELWENVPLTLETANPTYGLSLPTLHQWNVSVYKPAPPPPPPAPAPMAAVAAMPRARKLGRSAFFSASADSAEESFGGPAMDYATSRVESKGSMSATFRVPGLVTIPSDGGERSFTIVELELNALMTWFSIPNIDTRVHLKAKVHNESEYTLLPGRASVYVDGSFISKSDIPAVSPLEKFDCPLGLDPSVRITYHPLSKKSTTSGFYQKSTSYVYVQRLTVHNTKVSRVPLLKVVDRIPVSEDSQITVKLVNPPLKVPTSVSKPQPVAGSSEAATTTESNEGTSSKRLSILSSSGGSTLKSAERSGGALASIQEVVASSAGPNVKVSEGVVAQWDGADDSSVDVDALGKNGKIDWLCDIPAGEKVNLTLQWEVSMPVKTQVVGL</sequence>
<feature type="compositionally biased region" description="Low complexity" evidence="2">
    <location>
        <begin position="517"/>
        <end position="534"/>
    </location>
</feature>
<evidence type="ECO:0000256" key="2">
    <source>
        <dbReference type="SAM" id="MobiDB-lite"/>
    </source>
</evidence>
<feature type="coiled-coil region" evidence="1">
    <location>
        <begin position="141"/>
        <end position="168"/>
    </location>
</feature>
<gene>
    <name evidence="5" type="ORF">VNI00_008499</name>
</gene>
<feature type="region of interest" description="Disordered" evidence="2">
    <location>
        <begin position="490"/>
        <end position="534"/>
    </location>
</feature>
<evidence type="ECO:0000259" key="4">
    <source>
        <dbReference type="Pfam" id="PF13600"/>
    </source>
</evidence>
<keyword evidence="6" id="KW-1185">Reference proteome</keyword>
<evidence type="ECO:0000259" key="3">
    <source>
        <dbReference type="Pfam" id="PF13598"/>
    </source>
</evidence>
<evidence type="ECO:0000256" key="1">
    <source>
        <dbReference type="SAM" id="Coils"/>
    </source>
</evidence>
<dbReference type="Proteomes" id="UP001383192">
    <property type="component" value="Unassembled WGS sequence"/>
</dbReference>
<dbReference type="InterPro" id="IPR011935">
    <property type="entry name" value="CHP02231"/>
</dbReference>
<organism evidence="5 6">
    <name type="scientific">Paramarasmius palmivorus</name>
    <dbReference type="NCBI Taxonomy" id="297713"/>
    <lineage>
        <taxon>Eukaryota</taxon>
        <taxon>Fungi</taxon>
        <taxon>Dikarya</taxon>
        <taxon>Basidiomycota</taxon>
        <taxon>Agaricomycotina</taxon>
        <taxon>Agaricomycetes</taxon>
        <taxon>Agaricomycetidae</taxon>
        <taxon>Agaricales</taxon>
        <taxon>Marasmiineae</taxon>
        <taxon>Marasmiaceae</taxon>
        <taxon>Paramarasmius</taxon>
    </lineage>
</organism>
<dbReference type="Pfam" id="PF13600">
    <property type="entry name" value="DUF4140"/>
    <property type="match status" value="1"/>
</dbReference>
<comment type="caution">
    <text evidence="5">The sequence shown here is derived from an EMBL/GenBank/DDBJ whole genome shotgun (WGS) entry which is preliminary data.</text>
</comment>
<name>A0AAW0CWX6_9AGAR</name>
<proteinExistence type="predicted"/>
<dbReference type="Pfam" id="PF13598">
    <property type="entry name" value="DUF4139"/>
    <property type="match status" value="1"/>
</dbReference>
<dbReference type="NCBIfam" id="TIGR02231">
    <property type="entry name" value="mucoidy inhibitor MuiA family protein"/>
    <property type="match status" value="1"/>
</dbReference>
<dbReference type="InterPro" id="IPR037291">
    <property type="entry name" value="DUF4139"/>
</dbReference>
<dbReference type="InterPro" id="IPR025554">
    <property type="entry name" value="DUF4140"/>
</dbReference>
<dbReference type="AlphaFoldDB" id="A0AAW0CWX6"/>
<dbReference type="EMBL" id="JAYKXP010000029">
    <property type="protein sequence ID" value="KAK7043145.1"/>
    <property type="molecule type" value="Genomic_DNA"/>
</dbReference>
<reference evidence="5 6" key="1">
    <citation type="submission" date="2024-01" db="EMBL/GenBank/DDBJ databases">
        <title>A draft genome for a cacao thread blight-causing isolate of Paramarasmius palmivorus.</title>
        <authorList>
            <person name="Baruah I.K."/>
            <person name="Bukari Y."/>
            <person name="Amoako-Attah I."/>
            <person name="Meinhardt L.W."/>
            <person name="Bailey B.A."/>
            <person name="Cohen S.P."/>
        </authorList>
    </citation>
    <scope>NUCLEOTIDE SEQUENCE [LARGE SCALE GENOMIC DNA]</scope>
    <source>
        <strain evidence="5 6">GH-12</strain>
    </source>
</reference>
<evidence type="ECO:0008006" key="7">
    <source>
        <dbReference type="Google" id="ProtNLM"/>
    </source>
</evidence>
<feature type="compositionally biased region" description="Polar residues" evidence="2">
    <location>
        <begin position="507"/>
        <end position="516"/>
    </location>
</feature>
<evidence type="ECO:0000313" key="5">
    <source>
        <dbReference type="EMBL" id="KAK7043145.1"/>
    </source>
</evidence>
<feature type="domain" description="DUF4140" evidence="4">
    <location>
        <begin position="21"/>
        <end position="117"/>
    </location>
</feature>
<evidence type="ECO:0000313" key="6">
    <source>
        <dbReference type="Proteomes" id="UP001383192"/>
    </source>
</evidence>
<feature type="domain" description="DUF4139" evidence="3">
    <location>
        <begin position="197"/>
        <end position="491"/>
    </location>
</feature>